<organism evidence="5 6">
    <name type="scientific">Jaapia argillacea MUCL 33604</name>
    <dbReference type="NCBI Taxonomy" id="933084"/>
    <lineage>
        <taxon>Eukaryota</taxon>
        <taxon>Fungi</taxon>
        <taxon>Dikarya</taxon>
        <taxon>Basidiomycota</taxon>
        <taxon>Agaricomycotina</taxon>
        <taxon>Agaricomycetes</taxon>
        <taxon>Agaricomycetidae</taxon>
        <taxon>Jaapiales</taxon>
        <taxon>Jaapiaceae</taxon>
        <taxon>Jaapia</taxon>
    </lineage>
</organism>
<name>A0A067Q4Y6_9AGAM</name>
<keyword evidence="3" id="KW-0732">Signal</keyword>
<evidence type="ECO:0000259" key="4">
    <source>
        <dbReference type="PROSITE" id="PS51767"/>
    </source>
</evidence>
<keyword evidence="2" id="KW-1133">Transmembrane helix</keyword>
<dbReference type="STRING" id="933084.A0A067Q4Y6"/>
<reference evidence="6" key="1">
    <citation type="journal article" date="2014" name="Proc. Natl. Acad. Sci. U.S.A.">
        <title>Extensive sampling of basidiomycete genomes demonstrates inadequacy of the white-rot/brown-rot paradigm for wood decay fungi.</title>
        <authorList>
            <person name="Riley R."/>
            <person name="Salamov A.A."/>
            <person name="Brown D.W."/>
            <person name="Nagy L.G."/>
            <person name="Floudas D."/>
            <person name="Held B.W."/>
            <person name="Levasseur A."/>
            <person name="Lombard V."/>
            <person name="Morin E."/>
            <person name="Otillar R."/>
            <person name="Lindquist E.A."/>
            <person name="Sun H."/>
            <person name="LaButti K.M."/>
            <person name="Schmutz J."/>
            <person name="Jabbour D."/>
            <person name="Luo H."/>
            <person name="Baker S.E."/>
            <person name="Pisabarro A.G."/>
            <person name="Walton J.D."/>
            <person name="Blanchette R.A."/>
            <person name="Henrissat B."/>
            <person name="Martin F."/>
            <person name="Cullen D."/>
            <person name="Hibbett D.S."/>
            <person name="Grigoriev I.V."/>
        </authorList>
    </citation>
    <scope>NUCLEOTIDE SEQUENCE [LARGE SCALE GENOMIC DNA]</scope>
    <source>
        <strain evidence="6">MUCL 33604</strain>
    </source>
</reference>
<feature type="domain" description="Peptidase A1" evidence="4">
    <location>
        <begin position="55"/>
        <end position="398"/>
    </location>
</feature>
<keyword evidence="2" id="KW-0812">Transmembrane</keyword>
<dbReference type="PROSITE" id="PS51767">
    <property type="entry name" value="PEPTIDASE_A1"/>
    <property type="match status" value="1"/>
</dbReference>
<accession>A0A067Q4Y6</accession>
<dbReference type="Proteomes" id="UP000027265">
    <property type="component" value="Unassembled WGS sequence"/>
</dbReference>
<dbReference type="InterPro" id="IPR033121">
    <property type="entry name" value="PEPTIDASE_A1"/>
</dbReference>
<feature type="region of interest" description="Disordered" evidence="1">
    <location>
        <begin position="445"/>
        <end position="573"/>
    </location>
</feature>
<dbReference type="SUPFAM" id="SSF50630">
    <property type="entry name" value="Acid proteases"/>
    <property type="match status" value="1"/>
</dbReference>
<dbReference type="HOGENOM" id="CLU_475713_0_0_1"/>
<evidence type="ECO:0000256" key="2">
    <source>
        <dbReference type="SAM" id="Phobius"/>
    </source>
</evidence>
<dbReference type="AlphaFoldDB" id="A0A067Q4Y6"/>
<feature type="transmembrane region" description="Helical" evidence="2">
    <location>
        <begin position="412"/>
        <end position="435"/>
    </location>
</feature>
<protein>
    <recommendedName>
        <fullName evidence="4">Peptidase A1 domain-containing protein</fullName>
    </recommendedName>
</protein>
<feature type="compositionally biased region" description="Basic and acidic residues" evidence="1">
    <location>
        <begin position="487"/>
        <end position="496"/>
    </location>
</feature>
<evidence type="ECO:0000256" key="1">
    <source>
        <dbReference type="SAM" id="MobiDB-lite"/>
    </source>
</evidence>
<feature type="chain" id="PRO_5001643722" description="Peptidase A1 domain-containing protein" evidence="3">
    <location>
        <begin position="23"/>
        <end position="573"/>
    </location>
</feature>
<dbReference type="InParanoid" id="A0A067Q4Y6"/>
<gene>
    <name evidence="5" type="ORF">JAAARDRAFT_44624</name>
</gene>
<dbReference type="Gene3D" id="2.40.70.10">
    <property type="entry name" value="Acid Proteases"/>
    <property type="match status" value="2"/>
</dbReference>
<evidence type="ECO:0000256" key="3">
    <source>
        <dbReference type="SAM" id="SignalP"/>
    </source>
</evidence>
<keyword evidence="2" id="KW-0472">Membrane</keyword>
<evidence type="ECO:0000313" key="6">
    <source>
        <dbReference type="Proteomes" id="UP000027265"/>
    </source>
</evidence>
<feature type="compositionally biased region" description="Polar residues" evidence="1">
    <location>
        <begin position="497"/>
        <end position="515"/>
    </location>
</feature>
<dbReference type="Pfam" id="PF00026">
    <property type="entry name" value="Asp"/>
    <property type="match status" value="1"/>
</dbReference>
<dbReference type="InterPro" id="IPR021109">
    <property type="entry name" value="Peptidase_aspartic_dom_sf"/>
</dbReference>
<evidence type="ECO:0000313" key="5">
    <source>
        <dbReference type="EMBL" id="KDQ62118.1"/>
    </source>
</evidence>
<dbReference type="EMBL" id="KL197711">
    <property type="protein sequence ID" value="KDQ62118.1"/>
    <property type="molecule type" value="Genomic_DNA"/>
</dbReference>
<sequence>MAWYQWFLLCLTLSLLHDQSLAFTVRIAKRVVDPNDAGFMTIPLTIESNTRRYTTVVDMSNGTSQQSFRFGLTTSTGYTMVAGSSCDACTSVPTYNQTKSVTAQNWTEAPSTGNGATNPFSSPLIKEVCSVQQSNGTIWGYANQTIVVANQSTSIFTNGVSGLFSLGTNSHAGTYSDSIIGYLLSSNPKMASLVIGMAINSGVNSDDGGALHLLMPDPDSFVGNVAWKTVQGSAPDVGTNTTFQPTSQPAVTGEWLVQLDGWSFKSGADTISNVQGGMSSVDPYFQGIYVPFAQAAQIYAGVNNAILQGSSDTPGTQRWAIPCDSKMSFTVSFNPASFSIDESILVSRQGAACYGIIEGWADTTNPNYLLGSQFLSTVYTIFNASSPYTSTSSSLGFAQRAPVQGASKGTNVGAIVGGSVGGAAFLVMVAGLGLFTYRYYKTRNKNANTQPDNKANPDSFEKRPSSGVIISGGDEYITTSQQQRKLQYRDSTHRDSMYSQDTYTKGNLSPNSTRSGPLPQQPVSPSTSSDRLRSSTHGNLGPEYKVEPFVPNTASGDSAQALYPVGMRRQSAT</sequence>
<proteinExistence type="predicted"/>
<dbReference type="OrthoDB" id="2563011at2759"/>
<feature type="signal peptide" evidence="3">
    <location>
        <begin position="1"/>
        <end position="22"/>
    </location>
</feature>
<keyword evidence="6" id="KW-1185">Reference proteome</keyword>